<evidence type="ECO:0000313" key="2">
    <source>
        <dbReference type="Proteomes" id="UP000807025"/>
    </source>
</evidence>
<gene>
    <name evidence="1" type="ORF">BDN71DRAFT_1393982</name>
</gene>
<accession>A0A9P5ZUC6</accession>
<keyword evidence="2" id="KW-1185">Reference proteome</keyword>
<reference evidence="1" key="1">
    <citation type="submission" date="2020-11" db="EMBL/GenBank/DDBJ databases">
        <authorList>
            <consortium name="DOE Joint Genome Institute"/>
            <person name="Ahrendt S."/>
            <person name="Riley R."/>
            <person name="Andreopoulos W."/>
            <person name="Labutti K."/>
            <person name="Pangilinan J."/>
            <person name="Ruiz-Duenas F.J."/>
            <person name="Barrasa J.M."/>
            <person name="Sanchez-Garcia M."/>
            <person name="Camarero S."/>
            <person name="Miyauchi S."/>
            <person name="Serrano A."/>
            <person name="Linde D."/>
            <person name="Babiker R."/>
            <person name="Drula E."/>
            <person name="Ayuso-Fernandez I."/>
            <person name="Pacheco R."/>
            <person name="Padilla G."/>
            <person name="Ferreira P."/>
            <person name="Barriuso J."/>
            <person name="Kellner H."/>
            <person name="Castanera R."/>
            <person name="Alfaro M."/>
            <person name="Ramirez L."/>
            <person name="Pisabarro A.G."/>
            <person name="Kuo A."/>
            <person name="Tritt A."/>
            <person name="Lipzen A."/>
            <person name="He G."/>
            <person name="Yan M."/>
            <person name="Ng V."/>
            <person name="Cullen D."/>
            <person name="Martin F."/>
            <person name="Rosso M.-N."/>
            <person name="Henrissat B."/>
            <person name="Hibbett D."/>
            <person name="Martinez A.T."/>
            <person name="Grigoriev I.V."/>
        </authorList>
    </citation>
    <scope>NUCLEOTIDE SEQUENCE</scope>
    <source>
        <strain evidence="1">ATCC 90797</strain>
    </source>
</reference>
<dbReference type="Proteomes" id="UP000807025">
    <property type="component" value="Unassembled WGS sequence"/>
</dbReference>
<sequence>MHTLFLASNWKHTIRMDVLCVQQGSKSFIDFFLDLMSKNNLLAGTDSSLNNELLHDTLKANMDWKLAHELNRENTNSVMLFCDWLDEVKQIDEC</sequence>
<comment type="caution">
    <text evidence="1">The sequence shown here is derived from an EMBL/GenBank/DDBJ whole genome shotgun (WGS) entry which is preliminary data.</text>
</comment>
<proteinExistence type="predicted"/>
<name>A0A9P5ZUC6_PLEER</name>
<evidence type="ECO:0000313" key="1">
    <source>
        <dbReference type="EMBL" id="KAF9493970.1"/>
    </source>
</evidence>
<organism evidence="1 2">
    <name type="scientific">Pleurotus eryngii</name>
    <name type="common">Boletus of the steppes</name>
    <dbReference type="NCBI Taxonomy" id="5323"/>
    <lineage>
        <taxon>Eukaryota</taxon>
        <taxon>Fungi</taxon>
        <taxon>Dikarya</taxon>
        <taxon>Basidiomycota</taxon>
        <taxon>Agaricomycotina</taxon>
        <taxon>Agaricomycetes</taxon>
        <taxon>Agaricomycetidae</taxon>
        <taxon>Agaricales</taxon>
        <taxon>Pleurotineae</taxon>
        <taxon>Pleurotaceae</taxon>
        <taxon>Pleurotus</taxon>
    </lineage>
</organism>
<dbReference type="EMBL" id="MU154578">
    <property type="protein sequence ID" value="KAF9493970.1"/>
    <property type="molecule type" value="Genomic_DNA"/>
</dbReference>
<dbReference type="OrthoDB" id="2369050at2759"/>
<dbReference type="AlphaFoldDB" id="A0A9P5ZUC6"/>
<protein>
    <submittedName>
        <fullName evidence="1">Uncharacterized protein</fullName>
    </submittedName>
</protein>